<dbReference type="Proteomes" id="UP001370490">
    <property type="component" value="Unassembled WGS sequence"/>
</dbReference>
<comment type="caution">
    <text evidence="4">The sequence shown here is derived from an EMBL/GenBank/DDBJ whole genome shotgun (WGS) entry which is preliminary data.</text>
</comment>
<dbReference type="AlphaFoldDB" id="A0AAN8UZH7"/>
<keyword evidence="2" id="KW-0804">Transcription</keyword>
<dbReference type="Pfam" id="PF03514">
    <property type="entry name" value="GRAS"/>
    <property type="match status" value="1"/>
</dbReference>
<keyword evidence="1" id="KW-0805">Transcription regulation</keyword>
<accession>A0AAN8UZH7</accession>
<dbReference type="PANTHER" id="PTHR31636">
    <property type="entry name" value="OSJNBA0084A10.13 PROTEIN-RELATED"/>
    <property type="match status" value="1"/>
</dbReference>
<evidence type="ECO:0000256" key="2">
    <source>
        <dbReference type="ARBA" id="ARBA00023163"/>
    </source>
</evidence>
<dbReference type="EMBL" id="JBAMMX010000020">
    <property type="protein sequence ID" value="KAK6920886.1"/>
    <property type="molecule type" value="Genomic_DNA"/>
</dbReference>
<evidence type="ECO:0000256" key="3">
    <source>
        <dbReference type="PROSITE-ProRule" id="PRU01191"/>
    </source>
</evidence>
<evidence type="ECO:0000313" key="5">
    <source>
        <dbReference type="Proteomes" id="UP001370490"/>
    </source>
</evidence>
<dbReference type="InterPro" id="IPR005202">
    <property type="entry name" value="TF_GRAS"/>
</dbReference>
<name>A0AAN8UZH7_9MAGN</name>
<evidence type="ECO:0000256" key="1">
    <source>
        <dbReference type="ARBA" id="ARBA00023015"/>
    </source>
</evidence>
<protein>
    <submittedName>
        <fullName evidence="4">Transcription factor GRAS</fullName>
    </submittedName>
</protein>
<dbReference type="PROSITE" id="PS50985">
    <property type="entry name" value="GRAS"/>
    <property type="match status" value="1"/>
</dbReference>
<sequence>MANMKDIEEELFELDADEAVAVCSSLYVSSLIAQPDLLGSLMRVVRCIRPCIMVVTEVEANHNSPVFVNRFVETLFYHTAFFDCFDDCRDRNDPNRTILEKLHFTKGI</sequence>
<reference evidence="4 5" key="1">
    <citation type="submission" date="2023-12" db="EMBL/GenBank/DDBJ databases">
        <title>A high-quality genome assembly for Dillenia turbinata (Dilleniales).</title>
        <authorList>
            <person name="Chanderbali A."/>
        </authorList>
    </citation>
    <scope>NUCLEOTIDE SEQUENCE [LARGE SCALE GENOMIC DNA]</scope>
    <source>
        <strain evidence="4">LSX21</strain>
        <tissue evidence="4">Leaf</tissue>
    </source>
</reference>
<comment type="similarity">
    <text evidence="3">Belongs to the GRAS family.</text>
</comment>
<comment type="caution">
    <text evidence="3">Lacks conserved residue(s) required for the propagation of feature annotation.</text>
</comment>
<gene>
    <name evidence="4" type="ORF">RJ641_014564</name>
</gene>
<evidence type="ECO:0000313" key="4">
    <source>
        <dbReference type="EMBL" id="KAK6920886.1"/>
    </source>
</evidence>
<organism evidence="4 5">
    <name type="scientific">Dillenia turbinata</name>
    <dbReference type="NCBI Taxonomy" id="194707"/>
    <lineage>
        <taxon>Eukaryota</taxon>
        <taxon>Viridiplantae</taxon>
        <taxon>Streptophyta</taxon>
        <taxon>Embryophyta</taxon>
        <taxon>Tracheophyta</taxon>
        <taxon>Spermatophyta</taxon>
        <taxon>Magnoliopsida</taxon>
        <taxon>eudicotyledons</taxon>
        <taxon>Gunneridae</taxon>
        <taxon>Pentapetalae</taxon>
        <taxon>Dilleniales</taxon>
        <taxon>Dilleniaceae</taxon>
        <taxon>Dillenia</taxon>
    </lineage>
</organism>
<keyword evidence="5" id="KW-1185">Reference proteome</keyword>
<proteinExistence type="inferred from homology"/>